<keyword evidence="5" id="KW-0378">Hydrolase</keyword>
<dbReference type="Gene3D" id="2.40.70.10">
    <property type="entry name" value="Acid Proteases"/>
    <property type="match status" value="1"/>
</dbReference>
<feature type="region of interest" description="Disordered" evidence="7">
    <location>
        <begin position="1470"/>
        <end position="1585"/>
    </location>
</feature>
<dbReference type="SUPFAM" id="SSF50630">
    <property type="entry name" value="Acid proteases"/>
    <property type="match status" value="1"/>
</dbReference>
<evidence type="ECO:0000256" key="6">
    <source>
        <dbReference type="ARBA" id="ARBA00022918"/>
    </source>
</evidence>
<keyword evidence="4" id="KW-0255">Endonuclease</keyword>
<evidence type="ECO:0000256" key="5">
    <source>
        <dbReference type="ARBA" id="ARBA00022801"/>
    </source>
</evidence>
<dbReference type="InterPro" id="IPR012337">
    <property type="entry name" value="RNaseH-like_sf"/>
</dbReference>
<dbReference type="InterPro" id="IPR041588">
    <property type="entry name" value="Integrase_H2C2"/>
</dbReference>
<dbReference type="SUPFAM" id="SSF53098">
    <property type="entry name" value="Ribonuclease H-like"/>
    <property type="match status" value="1"/>
</dbReference>
<dbReference type="EMBL" id="JABANM010016501">
    <property type="protein sequence ID" value="KAF4729314.1"/>
    <property type="molecule type" value="Genomic_DNA"/>
</dbReference>
<dbReference type="GO" id="GO:0015074">
    <property type="term" value="P:DNA integration"/>
    <property type="evidence" value="ECO:0007669"/>
    <property type="project" value="InterPro"/>
</dbReference>
<feature type="domain" description="Integrase catalytic" evidence="8">
    <location>
        <begin position="1212"/>
        <end position="1368"/>
    </location>
</feature>
<accession>A0A7J6S8N5</accession>
<sequence>QLLVKKMDPNLYFALPEPYDPLTSTLDFEQWVRKFKACASANEWDDADQLRHLPPLLRGDAWILYDELNNAEKATMVLLVQNLSKKLNVATQIQSSEKLHERQFDPNNESLLTYQNDVKRLAHRAYPEMAEEQVRPIILTAFIRGLKGHSIGLARKVRNANPKTLQVALEKAQFIMTDPFSESTSAEEFPVATLHSTTDLDNEYLMSGELSRSSSNPVNESAGKTAMPSWVPEVVNAIRSATQHCDYCNRSDHIERDCFKKQRDRGASRSGPYTTNNNNYGQRDYPRTPGAICSYCVKRNHTEDQCQVKKRALAHRAALASVAGPTDDGQQNSVQAVTLQTPTSSSSPLEPSGMTDVQLLMHGSRQNLKALLDSGSSISLIDSPTLALLPATITIDTGDAPMCTTASRTSLHTIGSTYLTFVIAGSVMTAKFYIAASKLVSPVIIGRDVMAHGNFTLKFHKETPPLVATGQTVTAATSECPQSATLEDWRRLPEGWVVDSVVLSNNNLHIVAAKRADDDKSPRRFYVGVNPSLVTDPQRSEQLGALNPHRQLVQASSDAGKAAAEYFAQWEREGRIAPATLTPASSTTSWYIVGGDNRRYRPVFSFIHLNRHLRRAFRRNPFSQALISGLIEKSRCYEHVVFNDLRDAYMHLWLLPSNYHLFTFNLTPLADDQTIYEFHCLPYGPSHSPRMLEICLQWLIQTHVVNTDDYEVQSYMDDIVLFSHSPNLQVEEELKKLCANYELFLKPSKRQDLSAEDCHVLGQLYTDHGCRMVLPESKMATFKSRTPPPAGQCSYSDLLSALGSLDESPVIPAWVTALKHEAQSLVARERAEQRRTWSSACSEKLRQLVCDWMSLAIKSASSDLGVPRLFAFDESLHVFTDAAKRAGGFILRQKGHDLLKRVCVFSDKESHLPIVCLEALVLYRAFAAVHNVEMAARRRFNRVYYHVDNVAVEVTFRAGRPAPSSSKDAKPILAKYMAMVNALYDTQDFNRRIFIERVETSENPADALTRHDLLSTFVGFAKNCGLEVCSVTSDPKYPEDSLSVSALPESQGICLACIQVSQHPATLPSAECIAAHQRQDRDIANAAAALKSTTPTVPPASTSRSYLLVWGTLLVRDGVLMRQVPAEEGLHLTDVLVVPVLPPDLIPRVLRYYHNPNGLVHPGIGRMIRAIKKSFWFPRLAMTVCSHVASCAGCQQQQLKRVWRQDGVQRCCPPSPWHTVAADLLTVSTPKGNAILLTVLCLFSQWPEVRILQSKSSRSVMLALRSINAQHGPFRILRTDQGSEFKGEVELYLKEIGARHSTSLPYSPVASIEQLNKTILQKLQIAYHSPFWSRLPLVSVVDDVLWSLRSTPSAVHRVEPYLLMYGRDPHTRCQQTTAERATTLEHVENVLNEKRAHAILRKEKINSYETGSRVFVRNHESDRHYKVGPKWRMMRVLRQDGFMVYLVPEQPATRPQVVVRHVRECLPAPSWATSQQADTRQQSSQGHSIWSTSSSPASGNSARQPMVGIRMRHPQDDHLVPPSSEVSSSASSSATSESPSTSSTSSSCSSQPRVAAETVTPETAETPVKRSRSGRVLKQPVRYGF</sequence>
<dbReference type="GO" id="GO:0004190">
    <property type="term" value="F:aspartic-type endopeptidase activity"/>
    <property type="evidence" value="ECO:0007669"/>
    <property type="project" value="InterPro"/>
</dbReference>
<dbReference type="EMBL" id="JABANO010001896">
    <property type="protein sequence ID" value="KAF4758050.1"/>
    <property type="molecule type" value="Genomic_DNA"/>
</dbReference>
<protein>
    <submittedName>
        <fullName evidence="9">Paraneoplastic Ma antigen</fullName>
    </submittedName>
</protein>
<evidence type="ECO:0000313" key="11">
    <source>
        <dbReference type="Proteomes" id="UP000553632"/>
    </source>
</evidence>
<organism evidence="9 12">
    <name type="scientific">Perkinsus olseni</name>
    <name type="common">Perkinsus atlanticus</name>
    <dbReference type="NCBI Taxonomy" id="32597"/>
    <lineage>
        <taxon>Eukaryota</taxon>
        <taxon>Sar</taxon>
        <taxon>Alveolata</taxon>
        <taxon>Perkinsozoa</taxon>
        <taxon>Perkinsea</taxon>
        <taxon>Perkinsida</taxon>
        <taxon>Perkinsidae</taxon>
        <taxon>Perkinsus</taxon>
    </lineage>
</organism>
<dbReference type="InterPro" id="IPR001584">
    <property type="entry name" value="Integrase_cat-core"/>
</dbReference>
<keyword evidence="2" id="KW-0548">Nucleotidyltransferase</keyword>
<dbReference type="InterPro" id="IPR000477">
    <property type="entry name" value="RT_dom"/>
</dbReference>
<dbReference type="CDD" id="cd00303">
    <property type="entry name" value="retropepsin_like"/>
    <property type="match status" value="1"/>
</dbReference>
<reference evidence="11 12" key="1">
    <citation type="submission" date="2020-04" db="EMBL/GenBank/DDBJ databases">
        <title>Perkinsus olseni comparative genomics.</title>
        <authorList>
            <person name="Bogema D.R."/>
        </authorList>
    </citation>
    <scope>NUCLEOTIDE SEQUENCE [LARGE SCALE GENOMIC DNA]</scope>
    <source>
        <strain evidence="9">ATCC PRA-205</strain>
        <strain evidence="10 11">ATCC PRA-207</strain>
    </source>
</reference>
<keyword evidence="6" id="KW-0695">RNA-directed DNA polymerase</keyword>
<feature type="compositionally biased region" description="Low complexity" evidence="7">
    <location>
        <begin position="1491"/>
        <end position="1501"/>
    </location>
</feature>
<dbReference type="Proteomes" id="UP000553632">
    <property type="component" value="Unassembled WGS sequence"/>
</dbReference>
<evidence type="ECO:0000256" key="1">
    <source>
        <dbReference type="ARBA" id="ARBA00022679"/>
    </source>
</evidence>
<dbReference type="Pfam" id="PF17921">
    <property type="entry name" value="Integrase_H2C2"/>
    <property type="match status" value="1"/>
</dbReference>
<name>A0A7J6S8N5_PEROL</name>
<dbReference type="Pfam" id="PF00665">
    <property type="entry name" value="rve"/>
    <property type="match status" value="1"/>
</dbReference>
<dbReference type="Gene3D" id="3.30.70.270">
    <property type="match status" value="1"/>
</dbReference>
<feature type="compositionally biased region" description="Low complexity" evidence="7">
    <location>
        <begin position="1520"/>
        <end position="1566"/>
    </location>
</feature>
<feature type="compositionally biased region" description="Polar residues" evidence="7">
    <location>
        <begin position="271"/>
        <end position="281"/>
    </location>
</feature>
<dbReference type="PROSITE" id="PS50994">
    <property type="entry name" value="INTEGRASE"/>
    <property type="match status" value="1"/>
</dbReference>
<dbReference type="GO" id="GO:0006508">
    <property type="term" value="P:proteolysis"/>
    <property type="evidence" value="ECO:0007669"/>
    <property type="project" value="InterPro"/>
</dbReference>
<feature type="non-terminal residue" evidence="9">
    <location>
        <position position="1"/>
    </location>
</feature>
<dbReference type="PANTHER" id="PTHR37984">
    <property type="entry name" value="PROTEIN CBG26694"/>
    <property type="match status" value="1"/>
</dbReference>
<evidence type="ECO:0000313" key="9">
    <source>
        <dbReference type="EMBL" id="KAF4729314.1"/>
    </source>
</evidence>
<gene>
    <name evidence="9" type="primary">PNMA2_2</name>
    <name evidence="10" type="synonym">PNMA2_8</name>
    <name evidence="9" type="ORF">FOZ62_006007</name>
    <name evidence="10" type="ORF">FOZ63_021347</name>
</gene>
<dbReference type="InterPro" id="IPR021109">
    <property type="entry name" value="Peptidase_aspartic_dom_sf"/>
</dbReference>
<dbReference type="Pfam" id="PF00078">
    <property type="entry name" value="RVT_1"/>
    <property type="match status" value="1"/>
</dbReference>
<comment type="caution">
    <text evidence="9">The sequence shown here is derived from an EMBL/GenBank/DDBJ whole genome shotgun (WGS) entry which is preliminary data.</text>
</comment>
<dbReference type="GO" id="GO:0003964">
    <property type="term" value="F:RNA-directed DNA polymerase activity"/>
    <property type="evidence" value="ECO:0007669"/>
    <property type="project" value="UniProtKB-KW"/>
</dbReference>
<evidence type="ECO:0000259" key="8">
    <source>
        <dbReference type="PROSITE" id="PS50994"/>
    </source>
</evidence>
<evidence type="ECO:0000313" key="10">
    <source>
        <dbReference type="EMBL" id="KAF4758050.1"/>
    </source>
</evidence>
<dbReference type="PANTHER" id="PTHR37984:SF5">
    <property type="entry name" value="PROTEIN NYNRIN-LIKE"/>
    <property type="match status" value="1"/>
</dbReference>
<dbReference type="SUPFAM" id="SSF56672">
    <property type="entry name" value="DNA/RNA polymerases"/>
    <property type="match status" value="1"/>
</dbReference>
<evidence type="ECO:0000256" key="3">
    <source>
        <dbReference type="ARBA" id="ARBA00022722"/>
    </source>
</evidence>
<dbReference type="Gene3D" id="3.30.420.10">
    <property type="entry name" value="Ribonuclease H-like superfamily/Ribonuclease H"/>
    <property type="match status" value="1"/>
</dbReference>
<dbReference type="InterPro" id="IPR043502">
    <property type="entry name" value="DNA/RNA_pol_sf"/>
</dbReference>
<dbReference type="InterPro" id="IPR043128">
    <property type="entry name" value="Rev_trsase/Diguanyl_cyclase"/>
</dbReference>
<evidence type="ECO:0000256" key="2">
    <source>
        <dbReference type="ARBA" id="ARBA00022695"/>
    </source>
</evidence>
<proteinExistence type="predicted"/>
<dbReference type="PROSITE" id="PS00141">
    <property type="entry name" value="ASP_PROTEASE"/>
    <property type="match status" value="1"/>
</dbReference>
<dbReference type="Proteomes" id="UP000574390">
    <property type="component" value="Unassembled WGS sequence"/>
</dbReference>
<keyword evidence="3" id="KW-0540">Nuclease</keyword>
<dbReference type="GO" id="GO:0003676">
    <property type="term" value="F:nucleic acid binding"/>
    <property type="evidence" value="ECO:0007669"/>
    <property type="project" value="InterPro"/>
</dbReference>
<evidence type="ECO:0000313" key="12">
    <source>
        <dbReference type="Proteomes" id="UP000574390"/>
    </source>
</evidence>
<evidence type="ECO:0000256" key="7">
    <source>
        <dbReference type="SAM" id="MobiDB-lite"/>
    </source>
</evidence>
<dbReference type="GO" id="GO:0004519">
    <property type="term" value="F:endonuclease activity"/>
    <property type="evidence" value="ECO:0007669"/>
    <property type="project" value="UniProtKB-KW"/>
</dbReference>
<keyword evidence="1" id="KW-0808">Transferase</keyword>
<keyword evidence="11" id="KW-1185">Reference proteome</keyword>
<evidence type="ECO:0000256" key="4">
    <source>
        <dbReference type="ARBA" id="ARBA00022759"/>
    </source>
</evidence>
<dbReference type="InterPro" id="IPR001969">
    <property type="entry name" value="Aspartic_peptidase_AS"/>
</dbReference>
<dbReference type="InterPro" id="IPR050951">
    <property type="entry name" value="Retrovirus_Pol_polyprotein"/>
</dbReference>
<dbReference type="Gene3D" id="3.10.10.10">
    <property type="entry name" value="HIV Type 1 Reverse Transcriptase, subunit A, domain 1"/>
    <property type="match status" value="1"/>
</dbReference>
<dbReference type="InterPro" id="IPR036397">
    <property type="entry name" value="RNaseH_sf"/>
</dbReference>
<dbReference type="Gene3D" id="1.10.340.70">
    <property type="match status" value="1"/>
</dbReference>
<feature type="region of interest" description="Disordered" evidence="7">
    <location>
        <begin position="261"/>
        <end position="283"/>
    </location>
</feature>
<feature type="compositionally biased region" description="Polar residues" evidence="7">
    <location>
        <begin position="1471"/>
        <end position="1490"/>
    </location>
</feature>